<accession>A0A9D4BIH8</accession>
<dbReference type="EMBL" id="JAIWYP010000016">
    <property type="protein sequence ID" value="KAH3696202.1"/>
    <property type="molecule type" value="Genomic_DNA"/>
</dbReference>
<dbReference type="AlphaFoldDB" id="A0A9D4BIH8"/>
<sequence length="81" mass="9491">MTSKLSPTSSRMSCCQFADEVLGERERERRKNTLCVVTEVMDLCDKRRERMNKKVTHLDSRIEYQISEHGAEEKDKRAKGK</sequence>
<dbReference type="Proteomes" id="UP000828390">
    <property type="component" value="Unassembled WGS sequence"/>
</dbReference>
<keyword evidence="2" id="KW-1185">Reference proteome</keyword>
<gene>
    <name evidence="1" type="ORF">DPMN_083667</name>
</gene>
<evidence type="ECO:0000313" key="2">
    <source>
        <dbReference type="Proteomes" id="UP000828390"/>
    </source>
</evidence>
<evidence type="ECO:0000313" key="1">
    <source>
        <dbReference type="EMBL" id="KAH3696202.1"/>
    </source>
</evidence>
<proteinExistence type="predicted"/>
<comment type="caution">
    <text evidence="1">The sequence shown here is derived from an EMBL/GenBank/DDBJ whole genome shotgun (WGS) entry which is preliminary data.</text>
</comment>
<name>A0A9D4BIH8_DREPO</name>
<reference evidence="1" key="1">
    <citation type="journal article" date="2019" name="bioRxiv">
        <title>The Genome of the Zebra Mussel, Dreissena polymorpha: A Resource for Invasive Species Research.</title>
        <authorList>
            <person name="McCartney M.A."/>
            <person name="Auch B."/>
            <person name="Kono T."/>
            <person name="Mallez S."/>
            <person name="Zhang Y."/>
            <person name="Obille A."/>
            <person name="Becker A."/>
            <person name="Abrahante J.E."/>
            <person name="Garbe J."/>
            <person name="Badalamenti J.P."/>
            <person name="Herman A."/>
            <person name="Mangelson H."/>
            <person name="Liachko I."/>
            <person name="Sullivan S."/>
            <person name="Sone E.D."/>
            <person name="Koren S."/>
            <person name="Silverstein K.A.T."/>
            <person name="Beckman K.B."/>
            <person name="Gohl D.M."/>
        </authorList>
    </citation>
    <scope>NUCLEOTIDE SEQUENCE</scope>
    <source>
        <strain evidence="1">Duluth1</strain>
        <tissue evidence="1">Whole animal</tissue>
    </source>
</reference>
<reference evidence="1" key="2">
    <citation type="submission" date="2020-11" db="EMBL/GenBank/DDBJ databases">
        <authorList>
            <person name="McCartney M.A."/>
            <person name="Auch B."/>
            <person name="Kono T."/>
            <person name="Mallez S."/>
            <person name="Becker A."/>
            <person name="Gohl D.M."/>
            <person name="Silverstein K.A.T."/>
            <person name="Koren S."/>
            <person name="Bechman K.B."/>
            <person name="Herman A."/>
            <person name="Abrahante J.E."/>
            <person name="Garbe J."/>
        </authorList>
    </citation>
    <scope>NUCLEOTIDE SEQUENCE</scope>
    <source>
        <strain evidence="1">Duluth1</strain>
        <tissue evidence="1">Whole animal</tissue>
    </source>
</reference>
<protein>
    <submittedName>
        <fullName evidence="1">Uncharacterized protein</fullName>
    </submittedName>
</protein>
<organism evidence="1 2">
    <name type="scientific">Dreissena polymorpha</name>
    <name type="common">Zebra mussel</name>
    <name type="synonym">Mytilus polymorpha</name>
    <dbReference type="NCBI Taxonomy" id="45954"/>
    <lineage>
        <taxon>Eukaryota</taxon>
        <taxon>Metazoa</taxon>
        <taxon>Spiralia</taxon>
        <taxon>Lophotrochozoa</taxon>
        <taxon>Mollusca</taxon>
        <taxon>Bivalvia</taxon>
        <taxon>Autobranchia</taxon>
        <taxon>Heteroconchia</taxon>
        <taxon>Euheterodonta</taxon>
        <taxon>Imparidentia</taxon>
        <taxon>Neoheterodontei</taxon>
        <taxon>Myida</taxon>
        <taxon>Dreissenoidea</taxon>
        <taxon>Dreissenidae</taxon>
        <taxon>Dreissena</taxon>
    </lineage>
</organism>